<dbReference type="InterPro" id="IPR022536">
    <property type="entry name" value="EspC"/>
</dbReference>
<comment type="caution">
    <text evidence="1">The sequence shown here is derived from an EMBL/GenBank/DDBJ whole genome shotgun (WGS) entry which is preliminary data.</text>
</comment>
<proteinExistence type="predicted"/>
<evidence type="ECO:0000313" key="1">
    <source>
        <dbReference type="EMBL" id="OSC41508.1"/>
    </source>
</evidence>
<reference evidence="1 2" key="1">
    <citation type="submission" date="2017-04" db="EMBL/GenBank/DDBJ databases">
        <title>The new phylogeny of genus Mycobacterium.</title>
        <authorList>
            <person name="Tortoli E."/>
            <person name="Trovato A."/>
            <person name="Cirillo D.M."/>
        </authorList>
    </citation>
    <scope>NUCLEOTIDE SEQUENCE [LARGE SCALE GENOMIC DNA]</scope>
    <source>
        <strain evidence="1 2">TBL 1200985</strain>
    </source>
</reference>
<dbReference type="OrthoDB" id="4731902at2"/>
<organism evidence="1 2">
    <name type="scientific">Mycobacterium decipiens</name>
    <dbReference type="NCBI Taxonomy" id="1430326"/>
    <lineage>
        <taxon>Bacteria</taxon>
        <taxon>Bacillati</taxon>
        <taxon>Actinomycetota</taxon>
        <taxon>Actinomycetes</taxon>
        <taxon>Mycobacteriales</taxon>
        <taxon>Mycobacteriaceae</taxon>
        <taxon>Mycobacterium</taxon>
    </lineage>
</organism>
<dbReference type="RefSeq" id="WP_085324683.1">
    <property type="nucleotide sequence ID" value="NZ_NCXP01000007.1"/>
</dbReference>
<protein>
    <submittedName>
        <fullName evidence="1">ESX-1 secretion-associated protein</fullName>
    </submittedName>
</protein>
<gene>
    <name evidence="1" type="ORF">B8W66_09080</name>
</gene>
<dbReference type="GO" id="GO:0009306">
    <property type="term" value="P:protein secretion"/>
    <property type="evidence" value="ECO:0007669"/>
    <property type="project" value="InterPro"/>
</dbReference>
<dbReference type="STRING" id="1430326.B8W66_09080"/>
<name>A0A1X2LWR8_9MYCO</name>
<accession>A0A1X2LWR8</accession>
<dbReference type="AlphaFoldDB" id="A0A1X2LWR8"/>
<evidence type="ECO:0000313" key="2">
    <source>
        <dbReference type="Proteomes" id="UP000193247"/>
    </source>
</evidence>
<dbReference type="Pfam" id="PF10824">
    <property type="entry name" value="T7SS_ESX_EspC"/>
    <property type="match status" value="1"/>
</dbReference>
<dbReference type="Proteomes" id="UP000193247">
    <property type="component" value="Unassembled WGS sequence"/>
</dbReference>
<sequence>MTGILGVVPSFLKVLAGMHNQIVGDLKKATDTVSGISGRVQITHGSFTSKFNDTLQEFETTRASTGTGLQGVTGGLAKNLLSAASAYLNADDGLAGVIDKIFG</sequence>
<keyword evidence="2" id="KW-1185">Reference proteome</keyword>
<dbReference type="EMBL" id="NCXP01000007">
    <property type="protein sequence ID" value="OSC41508.1"/>
    <property type="molecule type" value="Genomic_DNA"/>
</dbReference>